<evidence type="ECO:0000259" key="2">
    <source>
        <dbReference type="PROSITE" id="PS51781"/>
    </source>
</evidence>
<comment type="caution">
    <text evidence="3">The sequence shown here is derived from an EMBL/GenBank/DDBJ whole genome shotgun (WGS) entry which is preliminary data.</text>
</comment>
<evidence type="ECO:0000313" key="4">
    <source>
        <dbReference type="Proteomes" id="UP000325307"/>
    </source>
</evidence>
<dbReference type="Pfam" id="PF01551">
    <property type="entry name" value="Peptidase_M23"/>
    <property type="match status" value="1"/>
</dbReference>
<dbReference type="AlphaFoldDB" id="A0A5A7NNZ1"/>
<dbReference type="InterPro" id="IPR016047">
    <property type="entry name" value="M23ase_b-sheet_dom"/>
</dbReference>
<dbReference type="SMART" id="SM00287">
    <property type="entry name" value="SH3b"/>
    <property type="match status" value="5"/>
</dbReference>
<feature type="domain" description="SH3b" evidence="2">
    <location>
        <begin position="253"/>
        <end position="316"/>
    </location>
</feature>
<dbReference type="Gene3D" id="2.30.30.40">
    <property type="entry name" value="SH3 Domains"/>
    <property type="match status" value="5"/>
</dbReference>
<gene>
    <name evidence="3" type="ORF">NCCP1664_10720</name>
</gene>
<evidence type="ECO:0000313" key="3">
    <source>
        <dbReference type="EMBL" id="GER22575.1"/>
    </source>
</evidence>
<sequence>MAAAGGSISSLPLTTRWAMPLKAGSYNYSSPKGPRCVPVQGGSTEHLGQDLSAADGTAIYAVGDGVVTRVANPVNGASGQIVVEHNVGGRRVFSGYYHMWTASKYVRVGQKVKAGQKIALVGSSGPSTGAHLHLDIWYDAWYSNGTAIDPVPFLKSRGVDLKGGARVVYNLTTPSTCTYYAATTLNLRSSASLAAPVKVVLPHGTKVTSWPGAYSNGFVRVKATVKGVAYSGWAWHPYVTPSDPTGRPVALTTANPTHKATANLNMRDLASTSGQRLLVIATGGKVKVTGTSGTWSKITYGTRTGWVSTAYLAKLPAASSGSSSGSSGSSSGAADTTGSNVDKLPAPTERKASGTALATSKQTMRASASTSAKAVKTVPSGAVLSLKATAGTWYKIAYGGKTGYLRQSAATKVQPASGLGMMKSKQVLRSYASTSAAAVRTASAGTAVTLRAAAGDWYQISQRGQVGWVRKSTVTKGSKSATTAGVHLRTGASTSRKSLTVLKKGTVVYIVGKSGTWRKTVAGSRVGWVHGDYLK</sequence>
<dbReference type="Gene3D" id="2.70.70.10">
    <property type="entry name" value="Glucose Permease (Domain IIA)"/>
    <property type="match status" value="1"/>
</dbReference>
<feature type="region of interest" description="Disordered" evidence="1">
    <location>
        <begin position="318"/>
        <end position="364"/>
    </location>
</feature>
<dbReference type="PANTHER" id="PTHR34408:SF1">
    <property type="entry name" value="GLYCOSYL HYDROLASE FAMILY 19 DOMAIN-CONTAINING PROTEIN HI_1415"/>
    <property type="match status" value="1"/>
</dbReference>
<dbReference type="InterPro" id="IPR003646">
    <property type="entry name" value="SH3-like_bac-type"/>
</dbReference>
<protein>
    <recommendedName>
        <fullName evidence="2">SH3b domain-containing protein</fullName>
    </recommendedName>
</protein>
<proteinExistence type="predicted"/>
<dbReference type="EMBL" id="BKDJ01000004">
    <property type="protein sequence ID" value="GER22575.1"/>
    <property type="molecule type" value="Genomic_DNA"/>
</dbReference>
<keyword evidence="4" id="KW-1185">Reference proteome</keyword>
<organism evidence="3 4">
    <name type="scientific">Zafaria cholistanensis</name>
    <dbReference type="NCBI Taxonomy" id="1682741"/>
    <lineage>
        <taxon>Bacteria</taxon>
        <taxon>Bacillati</taxon>
        <taxon>Actinomycetota</taxon>
        <taxon>Actinomycetes</taxon>
        <taxon>Micrococcales</taxon>
        <taxon>Micrococcaceae</taxon>
        <taxon>Zafaria</taxon>
    </lineage>
</organism>
<reference evidence="3 4" key="1">
    <citation type="submission" date="2019-09" db="EMBL/GenBank/DDBJ databases">
        <title>Arthrobacter zafarii sp. nov., a moderately thermotolerant and halotolerant actinobacterium isolated from Cholistan desert soil of Pakistan.</title>
        <authorList>
            <person name="Amin A."/>
            <person name="Ahmed I."/>
            <person name="Khalid N."/>
            <person name="Schumann P."/>
            <person name="Busse H.J."/>
            <person name="Khan I.U."/>
            <person name="Li S."/>
            <person name="Li W.J."/>
        </authorList>
    </citation>
    <scope>NUCLEOTIDE SEQUENCE [LARGE SCALE GENOMIC DNA]</scope>
    <source>
        <strain evidence="3 4">NCCP-1664</strain>
    </source>
</reference>
<evidence type="ECO:0000256" key="1">
    <source>
        <dbReference type="SAM" id="MobiDB-lite"/>
    </source>
</evidence>
<feature type="compositionally biased region" description="Low complexity" evidence="1">
    <location>
        <begin position="318"/>
        <end position="334"/>
    </location>
</feature>
<dbReference type="SUPFAM" id="SSF51261">
    <property type="entry name" value="Duplicated hybrid motif"/>
    <property type="match status" value="1"/>
</dbReference>
<dbReference type="PANTHER" id="PTHR34408">
    <property type="entry name" value="FAMILY PROTEIN, PUTATIVE-RELATED"/>
    <property type="match status" value="1"/>
</dbReference>
<feature type="domain" description="SH3b" evidence="2">
    <location>
        <begin position="476"/>
        <end position="535"/>
    </location>
</feature>
<dbReference type="Pfam" id="PF08239">
    <property type="entry name" value="SH3_3"/>
    <property type="match status" value="4"/>
</dbReference>
<accession>A0A5A7NNZ1</accession>
<dbReference type="Proteomes" id="UP000325307">
    <property type="component" value="Unassembled WGS sequence"/>
</dbReference>
<dbReference type="InterPro" id="IPR011055">
    <property type="entry name" value="Dup_hybrid_motif"/>
</dbReference>
<dbReference type="CDD" id="cd12797">
    <property type="entry name" value="M23_peptidase"/>
    <property type="match status" value="1"/>
</dbReference>
<name>A0A5A7NNZ1_9MICC</name>
<dbReference type="PROSITE" id="PS51781">
    <property type="entry name" value="SH3B"/>
    <property type="match status" value="2"/>
</dbReference>
<dbReference type="InterPro" id="IPR052354">
    <property type="entry name" value="Cell_Wall_Dynamics_Protein"/>
</dbReference>